<dbReference type="Proteomes" id="UP000033649">
    <property type="component" value="Unassembled WGS sequence"/>
</dbReference>
<proteinExistence type="predicted"/>
<gene>
    <name evidence="2" type="ORF">VE26_00155</name>
</gene>
<dbReference type="RefSeq" id="WP_046103245.1">
    <property type="nucleotide sequence ID" value="NZ_JZEY01000035.1"/>
</dbReference>
<dbReference type="PATRIC" id="fig|429727.3.peg.35"/>
<name>A0A0F5FPB7_9HYPH</name>
<feature type="non-terminal residue" evidence="2">
    <location>
        <position position="128"/>
    </location>
</feature>
<dbReference type="AlphaFoldDB" id="A0A0F5FPB7"/>
<accession>A0A0F5FPB7</accession>
<evidence type="ECO:0000313" key="2">
    <source>
        <dbReference type="EMBL" id="KKB10734.1"/>
    </source>
</evidence>
<comment type="caution">
    <text evidence="2">The sequence shown here is derived from an EMBL/GenBank/DDBJ whole genome shotgun (WGS) entry which is preliminary data.</text>
</comment>
<sequence length="128" mass="12821">MKTIQRVGLLATAALLPGVARAQLVISDTLTGASSSYKWQALNGACLTAGNGTGTIPACSGLSYYSGKTLVGGVTGTLPDAVGSGALRLTNGDTTTGSNGNNQTGAVVSNFTFPTNQGIQVTFTTVTY</sequence>
<reference evidence="2 3" key="1">
    <citation type="submission" date="2015-03" db="EMBL/GenBank/DDBJ databases">
        <authorList>
            <person name="Hassan Y."/>
            <person name="Lepp D."/>
            <person name="Li X.-Z."/>
            <person name="Zhou T."/>
        </authorList>
    </citation>
    <scope>NUCLEOTIDE SEQUENCE [LARGE SCALE GENOMIC DNA]</scope>
    <source>
        <strain evidence="2 3">IPL18</strain>
    </source>
</reference>
<evidence type="ECO:0000256" key="1">
    <source>
        <dbReference type="SAM" id="SignalP"/>
    </source>
</evidence>
<protein>
    <recommendedName>
        <fullName evidence="4">Spore coat protein U domain-containing protein</fullName>
    </recommendedName>
</protein>
<keyword evidence="3" id="KW-1185">Reference proteome</keyword>
<feature type="signal peptide" evidence="1">
    <location>
        <begin position="1"/>
        <end position="22"/>
    </location>
</feature>
<evidence type="ECO:0000313" key="3">
    <source>
        <dbReference type="Proteomes" id="UP000033649"/>
    </source>
</evidence>
<keyword evidence="1" id="KW-0732">Signal</keyword>
<feature type="chain" id="PRO_5002486633" description="Spore coat protein U domain-containing protein" evidence="1">
    <location>
        <begin position="23"/>
        <end position="128"/>
    </location>
</feature>
<evidence type="ECO:0008006" key="4">
    <source>
        <dbReference type="Google" id="ProtNLM"/>
    </source>
</evidence>
<dbReference type="EMBL" id="JZEY01000035">
    <property type="protein sequence ID" value="KKB10734.1"/>
    <property type="molecule type" value="Genomic_DNA"/>
</dbReference>
<organism evidence="2 3">
    <name type="scientific">Devosia chinhatensis</name>
    <dbReference type="NCBI Taxonomy" id="429727"/>
    <lineage>
        <taxon>Bacteria</taxon>
        <taxon>Pseudomonadati</taxon>
        <taxon>Pseudomonadota</taxon>
        <taxon>Alphaproteobacteria</taxon>
        <taxon>Hyphomicrobiales</taxon>
        <taxon>Devosiaceae</taxon>
        <taxon>Devosia</taxon>
    </lineage>
</organism>